<protein>
    <recommendedName>
        <fullName evidence="5">DUF1614 domain-containing protein</fullName>
    </recommendedName>
</protein>
<feature type="region of interest" description="Disordered" evidence="1">
    <location>
        <begin position="226"/>
        <end position="255"/>
    </location>
</feature>
<keyword evidence="2" id="KW-1133">Transmembrane helix</keyword>
<dbReference type="RefSeq" id="WP_088554414.1">
    <property type="nucleotide sequence ID" value="NZ_BDGJ01000125.1"/>
</dbReference>
<gene>
    <name evidence="3" type="ORF">KKC1_23690</name>
</gene>
<evidence type="ECO:0000256" key="1">
    <source>
        <dbReference type="SAM" id="MobiDB-lite"/>
    </source>
</evidence>
<feature type="transmembrane region" description="Helical" evidence="2">
    <location>
        <begin position="36"/>
        <end position="55"/>
    </location>
</feature>
<evidence type="ECO:0000313" key="4">
    <source>
        <dbReference type="Proteomes" id="UP000197032"/>
    </source>
</evidence>
<dbReference type="AlphaFoldDB" id="A0A1Z5HVB8"/>
<feature type="transmembrane region" description="Helical" evidence="2">
    <location>
        <begin position="61"/>
        <end position="80"/>
    </location>
</feature>
<proteinExistence type="predicted"/>
<dbReference type="OrthoDB" id="1679952at2"/>
<feature type="transmembrane region" description="Helical" evidence="2">
    <location>
        <begin position="87"/>
        <end position="105"/>
    </location>
</feature>
<dbReference type="EMBL" id="BDGJ01000125">
    <property type="protein sequence ID" value="GAW93230.1"/>
    <property type="molecule type" value="Genomic_DNA"/>
</dbReference>
<accession>A0A1Z5HVB8</accession>
<feature type="transmembrane region" description="Helical" evidence="2">
    <location>
        <begin position="147"/>
        <end position="167"/>
    </location>
</feature>
<comment type="caution">
    <text evidence="3">The sequence shown here is derived from an EMBL/GenBank/DDBJ whole genome shotgun (WGS) entry which is preliminary data.</text>
</comment>
<evidence type="ECO:0008006" key="5">
    <source>
        <dbReference type="Google" id="ProtNLM"/>
    </source>
</evidence>
<dbReference type="Proteomes" id="UP000197032">
    <property type="component" value="Unassembled WGS sequence"/>
</dbReference>
<keyword evidence="2" id="KW-0472">Membrane</keyword>
<feature type="compositionally biased region" description="Basic and acidic residues" evidence="1">
    <location>
        <begin position="237"/>
        <end position="255"/>
    </location>
</feature>
<dbReference type="Pfam" id="PF07758">
    <property type="entry name" value="DUF1614"/>
    <property type="match status" value="1"/>
</dbReference>
<dbReference type="InterPro" id="IPR011672">
    <property type="entry name" value="DUF1614"/>
</dbReference>
<sequence length="255" mass="27144">MAGFPVGMIALLIVSVLIYFGLAQRVLDRLQLSDKAALAIVAAMIVGSFINIPLPVPRVNASLNVGGGLVPLLVAVYLLWKAGTAKEWIRALVATVLAGGVVFYINRYLMPRDPWQAGYDVIDPLYIYPIVAGAIAYLAGRSRRSAFIAATLGVLSLDVVDFIYYLTTAIPGRVSIGGAGIFDGVVLAGLFAVLLAEIVGETRERLQGGPESEGRPEDLVEGLKDINSAKVAGGPEPARKPETERGGERNEQKIE</sequence>
<evidence type="ECO:0000313" key="3">
    <source>
        <dbReference type="EMBL" id="GAW93230.1"/>
    </source>
</evidence>
<keyword evidence="4" id="KW-1185">Reference proteome</keyword>
<feature type="transmembrane region" description="Helical" evidence="2">
    <location>
        <begin position="125"/>
        <end position="140"/>
    </location>
</feature>
<organism evidence="3 4">
    <name type="scientific">Calderihabitans maritimus</name>
    <dbReference type="NCBI Taxonomy" id="1246530"/>
    <lineage>
        <taxon>Bacteria</taxon>
        <taxon>Bacillati</taxon>
        <taxon>Bacillota</taxon>
        <taxon>Clostridia</taxon>
        <taxon>Neomoorellales</taxon>
        <taxon>Calderihabitantaceae</taxon>
        <taxon>Calderihabitans</taxon>
    </lineage>
</organism>
<feature type="transmembrane region" description="Helical" evidence="2">
    <location>
        <begin position="6"/>
        <end position="24"/>
    </location>
</feature>
<keyword evidence="2" id="KW-0812">Transmembrane</keyword>
<name>A0A1Z5HVB8_9FIRM</name>
<feature type="transmembrane region" description="Helical" evidence="2">
    <location>
        <begin position="179"/>
        <end position="199"/>
    </location>
</feature>
<evidence type="ECO:0000256" key="2">
    <source>
        <dbReference type="SAM" id="Phobius"/>
    </source>
</evidence>
<reference evidence="4" key="1">
    <citation type="journal article" date="2017" name="Appl. Environ. Microbiol.">
        <title>Genomic Analysis of Calderihabitans maritimus KKC1, a Thermophilic, Hydrogenogenic, Carboxydotrophic Bacterium Isolated from Marine Sediment.</title>
        <authorList>
            <person name="Omae K."/>
            <person name="Yoneda Y."/>
            <person name="Fukuyama Y."/>
            <person name="Yoshida T."/>
            <person name="Sako Y."/>
        </authorList>
    </citation>
    <scope>NUCLEOTIDE SEQUENCE [LARGE SCALE GENOMIC DNA]</scope>
    <source>
        <strain evidence="4">KKC1</strain>
    </source>
</reference>